<dbReference type="InterPro" id="IPR054063">
    <property type="entry name" value="GbpA_D3"/>
</dbReference>
<dbReference type="AlphaFoldDB" id="A0A1H4MF60"/>
<dbReference type="GO" id="GO:0008061">
    <property type="term" value="F:chitin binding"/>
    <property type="evidence" value="ECO:0007669"/>
    <property type="project" value="UniProtKB-KW"/>
</dbReference>
<dbReference type="EMBL" id="FNTJ01000001">
    <property type="protein sequence ID" value="SEB80992.1"/>
    <property type="molecule type" value="Genomic_DNA"/>
</dbReference>
<feature type="domain" description="N-acetylglucosamine binding protein A" evidence="7">
    <location>
        <begin position="231"/>
        <end position="326"/>
    </location>
</feature>
<evidence type="ECO:0000259" key="7">
    <source>
        <dbReference type="Pfam" id="PF18416"/>
    </source>
</evidence>
<accession>A0A1H4MF60</accession>
<dbReference type="PANTHER" id="PTHR34823">
    <property type="entry name" value="GLCNAC-BINDING PROTEIN A"/>
    <property type="match status" value="1"/>
</dbReference>
<evidence type="ECO:0000256" key="3">
    <source>
        <dbReference type="ARBA" id="ARBA00022729"/>
    </source>
</evidence>
<dbReference type="InterPro" id="IPR051024">
    <property type="entry name" value="GlcNAc_Chitin_IntDeg"/>
</dbReference>
<name>A0A1H4MF60_9PSED</name>
<dbReference type="Pfam" id="PF18416">
    <property type="entry name" value="GbpA_2"/>
    <property type="match status" value="1"/>
</dbReference>
<reference evidence="10" key="1">
    <citation type="submission" date="2016-10" db="EMBL/GenBank/DDBJ databases">
        <authorList>
            <person name="Varghese N."/>
            <person name="Submissions S."/>
        </authorList>
    </citation>
    <scope>NUCLEOTIDE SEQUENCE [LARGE SCALE GENOMIC DNA]</scope>
    <source>
        <strain evidence="10">DSM 9751</strain>
    </source>
</reference>
<sequence>MITRHTFHSFLKLPLAMAIGMAALSAQQAAAHGYIENPKSRSYMCSAKGGNLNSNCGSVAYEPQSVEYLANGSRDGFPSTAQACHGAFTQCGPANGTIASGGLRHFANLNEQTASRWTKVNIKPGLNTFDWRYTAVHATRNWQFYITKKDWNPNQPLTRDSFEAAPLLTDNWNNTLPTKTGGITSHKVNIPADRNGYHIVLATWMVGDNTNTFYQVVDVNIENSEVAPSSWKNIGAVQPEPLSIGDKVMTRVFNDQGELAAKQVTLNIDSAELAKDSIWPKALAEKVNQAKLGYQIGELNDKDQVVPQFGKNSIFVNQNSDINSVLIAKEQAAKPAELKVSGMQPEYSLKDGKVDLHFNAIALNGDFTITASVLNAKGETVAHQQADSGNNAPHFSLALKGVTAGQYDLVVVAKSKKGELLQETISFKLKAEPEVEETPGGGGNEGGTTPETPAKYDHVFPEGLKSYKAGTLVLQPKNGKTYQCKPFPYSGYCVQWKAGATQYEPGTGSHWQMAWNLK</sequence>
<evidence type="ECO:0000259" key="6">
    <source>
        <dbReference type="Pfam" id="PF03067"/>
    </source>
</evidence>
<dbReference type="NCBIfam" id="NF009690">
    <property type="entry name" value="PRK13211.1"/>
    <property type="match status" value="1"/>
</dbReference>
<dbReference type="SUPFAM" id="SSF81296">
    <property type="entry name" value="E set domains"/>
    <property type="match status" value="1"/>
</dbReference>
<feature type="domain" description="Chitin-binding type-4" evidence="6">
    <location>
        <begin position="32"/>
        <end position="219"/>
    </location>
</feature>
<evidence type="ECO:0000313" key="9">
    <source>
        <dbReference type="EMBL" id="SEB80992.1"/>
    </source>
</evidence>
<evidence type="ECO:0000256" key="2">
    <source>
        <dbReference type="ARBA" id="ARBA00022669"/>
    </source>
</evidence>
<dbReference type="Gene3D" id="2.70.50.50">
    <property type="entry name" value="chitin-binding protein cbp21"/>
    <property type="match status" value="1"/>
</dbReference>
<keyword evidence="10" id="KW-1185">Reference proteome</keyword>
<dbReference type="Pfam" id="PF21868">
    <property type="entry name" value="GbpA_D3"/>
    <property type="match status" value="1"/>
</dbReference>
<dbReference type="InterPro" id="IPR004302">
    <property type="entry name" value="Cellulose/chitin-bd_N"/>
</dbReference>
<keyword evidence="2" id="KW-0147">Chitin-binding</keyword>
<dbReference type="Pfam" id="PF03067">
    <property type="entry name" value="LPMO_10"/>
    <property type="match status" value="1"/>
</dbReference>
<dbReference type="InterPro" id="IPR014756">
    <property type="entry name" value="Ig_E-set"/>
</dbReference>
<keyword evidence="3 5" id="KW-0732">Signal</keyword>
<protein>
    <submittedName>
        <fullName evidence="9">Chitin-binding protein</fullName>
    </submittedName>
</protein>
<dbReference type="Proteomes" id="UP000198982">
    <property type="component" value="Unassembled WGS sequence"/>
</dbReference>
<organism evidence="9 10">
    <name type="scientific">Pseudomonas saponiphila</name>
    <dbReference type="NCBI Taxonomy" id="556534"/>
    <lineage>
        <taxon>Bacteria</taxon>
        <taxon>Pseudomonadati</taxon>
        <taxon>Pseudomonadota</taxon>
        <taxon>Gammaproteobacteria</taxon>
        <taxon>Pseudomonadales</taxon>
        <taxon>Pseudomonadaceae</taxon>
        <taxon>Pseudomonas</taxon>
    </lineage>
</organism>
<dbReference type="CDD" id="cd21177">
    <property type="entry name" value="LPMO_AA10"/>
    <property type="match status" value="1"/>
</dbReference>
<feature type="domain" description="GlcNAc-binding protein A third" evidence="8">
    <location>
        <begin position="336"/>
        <end position="429"/>
    </location>
</feature>
<proteinExistence type="predicted"/>
<gene>
    <name evidence="9" type="ORF">SAMN05216178_2341</name>
</gene>
<feature type="signal peptide" evidence="5">
    <location>
        <begin position="1"/>
        <end position="31"/>
    </location>
</feature>
<evidence type="ECO:0000256" key="4">
    <source>
        <dbReference type="SAM" id="MobiDB-lite"/>
    </source>
</evidence>
<dbReference type="Gene3D" id="2.60.40.2550">
    <property type="match status" value="1"/>
</dbReference>
<evidence type="ECO:0000313" key="10">
    <source>
        <dbReference type="Proteomes" id="UP000198982"/>
    </source>
</evidence>
<feature type="region of interest" description="Disordered" evidence="4">
    <location>
        <begin position="431"/>
        <end position="454"/>
    </location>
</feature>
<dbReference type="PANTHER" id="PTHR34823:SF1">
    <property type="entry name" value="CHITIN-BINDING TYPE-4 DOMAIN-CONTAINING PROTEIN"/>
    <property type="match status" value="1"/>
</dbReference>
<dbReference type="InterPro" id="IPR041029">
    <property type="entry name" value="GbpA_2"/>
</dbReference>
<evidence type="ECO:0000256" key="1">
    <source>
        <dbReference type="ARBA" id="ARBA00022525"/>
    </source>
</evidence>
<keyword evidence="1" id="KW-0964">Secreted</keyword>
<evidence type="ECO:0000256" key="5">
    <source>
        <dbReference type="SAM" id="SignalP"/>
    </source>
</evidence>
<feature type="chain" id="PRO_5011541756" evidence="5">
    <location>
        <begin position="32"/>
        <end position="518"/>
    </location>
</feature>
<dbReference type="Gene3D" id="3.30.70.2150">
    <property type="match status" value="1"/>
</dbReference>
<evidence type="ECO:0000259" key="8">
    <source>
        <dbReference type="Pfam" id="PF21868"/>
    </source>
</evidence>
<dbReference type="RefSeq" id="WP_092313521.1">
    <property type="nucleotide sequence ID" value="NZ_FNTJ01000001.1"/>
</dbReference>